<keyword evidence="6" id="KW-1185">Reference proteome</keyword>
<name>A0A5E4R7Z0_9NEOP</name>
<keyword evidence="3" id="KW-0496">Mitochondrion</keyword>
<evidence type="ECO:0000256" key="3">
    <source>
        <dbReference type="ARBA" id="ARBA00023128"/>
    </source>
</evidence>
<dbReference type="PANTHER" id="PTHR21192:SF2">
    <property type="entry name" value="NADH DEHYDROGENASE [UBIQUINONE] 1 ALPHA SUBCOMPLEX ASSEMBLY FACTOR 3"/>
    <property type="match status" value="1"/>
</dbReference>
<evidence type="ECO:0000313" key="6">
    <source>
        <dbReference type="Proteomes" id="UP000324832"/>
    </source>
</evidence>
<evidence type="ECO:0000256" key="4">
    <source>
        <dbReference type="ARBA" id="ARBA00049984"/>
    </source>
</evidence>
<gene>
    <name evidence="5" type="ORF">LSINAPIS_LOCUS15517</name>
</gene>
<sequence>MFLLFGLGRACKFAKKSSYYFNICHLSISSKRQHKAAYEGEGKTTLRIINQEQDLGLMIDSYGAFGFRLNNGITVLGPMAIFPRTVLSWQIHRTVDITTESLAIFRVLEPKIDLLIIGLETNDRRVVDPVFRATKQAGLNVELLVTEHACSTFNFLNAEGRSVAAALIPPLHIQVNEDDMLKSQLHYNNLYTKRNY</sequence>
<reference evidence="5 6" key="1">
    <citation type="submission" date="2017-07" db="EMBL/GenBank/DDBJ databases">
        <authorList>
            <person name="Talla V."/>
            <person name="Backstrom N."/>
        </authorList>
    </citation>
    <scope>NUCLEOTIDE SEQUENCE [LARGE SCALE GENOMIC DNA]</scope>
</reference>
<evidence type="ECO:0000256" key="2">
    <source>
        <dbReference type="ARBA" id="ARBA00021776"/>
    </source>
</evidence>
<dbReference type="SUPFAM" id="SSF64076">
    <property type="entry name" value="MTH938-like"/>
    <property type="match status" value="1"/>
</dbReference>
<dbReference type="Gene3D" id="3.40.1230.10">
    <property type="entry name" value="MTH938-like"/>
    <property type="match status" value="1"/>
</dbReference>
<evidence type="ECO:0000313" key="5">
    <source>
        <dbReference type="EMBL" id="VVD06097.1"/>
    </source>
</evidence>
<dbReference type="CDD" id="cd05125">
    <property type="entry name" value="Mth938_2P1-like"/>
    <property type="match status" value="1"/>
</dbReference>
<organism evidence="5 6">
    <name type="scientific">Leptidea sinapis</name>
    <dbReference type="NCBI Taxonomy" id="189913"/>
    <lineage>
        <taxon>Eukaryota</taxon>
        <taxon>Metazoa</taxon>
        <taxon>Ecdysozoa</taxon>
        <taxon>Arthropoda</taxon>
        <taxon>Hexapoda</taxon>
        <taxon>Insecta</taxon>
        <taxon>Pterygota</taxon>
        <taxon>Neoptera</taxon>
        <taxon>Endopterygota</taxon>
        <taxon>Lepidoptera</taxon>
        <taxon>Glossata</taxon>
        <taxon>Ditrysia</taxon>
        <taxon>Papilionoidea</taxon>
        <taxon>Pieridae</taxon>
        <taxon>Dismorphiinae</taxon>
        <taxon>Leptidea</taxon>
    </lineage>
</organism>
<dbReference type="GO" id="GO:0005743">
    <property type="term" value="C:mitochondrial inner membrane"/>
    <property type="evidence" value="ECO:0007669"/>
    <property type="project" value="TreeGrafter"/>
</dbReference>
<dbReference type="InterPro" id="IPR007523">
    <property type="entry name" value="NDUFAF3/AAMDC"/>
</dbReference>
<dbReference type="PANTHER" id="PTHR21192">
    <property type="entry name" value="NUCLEAR PROTEIN E3-3"/>
    <property type="match status" value="1"/>
</dbReference>
<dbReference type="AlphaFoldDB" id="A0A5E4R7Z0"/>
<comment type="similarity">
    <text evidence="4">Belongs to the NDUFAF3 family.</text>
</comment>
<dbReference type="GO" id="GO:0032981">
    <property type="term" value="P:mitochondrial respiratory chain complex I assembly"/>
    <property type="evidence" value="ECO:0007669"/>
    <property type="project" value="InterPro"/>
</dbReference>
<protein>
    <recommendedName>
        <fullName evidence="2">NADH dehydrogenase [ubiquinone] 1 alpha subcomplex assembly factor 3</fullName>
    </recommendedName>
</protein>
<dbReference type="InterPro" id="IPR036748">
    <property type="entry name" value="MTH938-like_sf"/>
</dbReference>
<dbReference type="EMBL" id="FZQP02007075">
    <property type="protein sequence ID" value="VVD06097.1"/>
    <property type="molecule type" value="Genomic_DNA"/>
</dbReference>
<comment type="subcellular location">
    <subcellularLocation>
        <location evidence="1">Mitochondrion</location>
    </subcellularLocation>
</comment>
<proteinExistence type="inferred from homology"/>
<dbReference type="Proteomes" id="UP000324832">
    <property type="component" value="Unassembled WGS sequence"/>
</dbReference>
<dbReference type="Pfam" id="PF04430">
    <property type="entry name" value="DUF498"/>
    <property type="match status" value="1"/>
</dbReference>
<evidence type="ECO:0000256" key="1">
    <source>
        <dbReference type="ARBA" id="ARBA00004173"/>
    </source>
</evidence>
<dbReference type="InterPro" id="IPR034095">
    <property type="entry name" value="NDUF3"/>
</dbReference>
<accession>A0A5E4R7Z0</accession>